<dbReference type="EMBL" id="QPFP01000131">
    <property type="protein sequence ID" value="TEB20802.1"/>
    <property type="molecule type" value="Genomic_DNA"/>
</dbReference>
<name>A0A4Y7SHV2_COPMI</name>
<dbReference type="AlphaFoldDB" id="A0A4Y7SHV2"/>
<dbReference type="Proteomes" id="UP000298030">
    <property type="component" value="Unassembled WGS sequence"/>
</dbReference>
<protein>
    <submittedName>
        <fullName evidence="1">Uncharacterized protein</fullName>
    </submittedName>
</protein>
<keyword evidence="2" id="KW-1185">Reference proteome</keyword>
<evidence type="ECO:0000313" key="1">
    <source>
        <dbReference type="EMBL" id="TEB20802.1"/>
    </source>
</evidence>
<gene>
    <name evidence="1" type="ORF">FA13DRAFT_201345</name>
</gene>
<sequence>MLWSVPDVVRRGSKVDDKSNESRRMLVYVEERCLLSICTDEWDEASLPMALWRAVWGKSQRAKLICFAQLFALFLTESRNSRGLSKLRNFVVSAKKLR</sequence>
<accession>A0A4Y7SHV2</accession>
<organism evidence="1 2">
    <name type="scientific">Coprinellus micaceus</name>
    <name type="common">Glistening ink-cap mushroom</name>
    <name type="synonym">Coprinus micaceus</name>
    <dbReference type="NCBI Taxonomy" id="71717"/>
    <lineage>
        <taxon>Eukaryota</taxon>
        <taxon>Fungi</taxon>
        <taxon>Dikarya</taxon>
        <taxon>Basidiomycota</taxon>
        <taxon>Agaricomycotina</taxon>
        <taxon>Agaricomycetes</taxon>
        <taxon>Agaricomycetidae</taxon>
        <taxon>Agaricales</taxon>
        <taxon>Agaricineae</taxon>
        <taxon>Psathyrellaceae</taxon>
        <taxon>Coprinellus</taxon>
    </lineage>
</organism>
<reference evidence="1 2" key="1">
    <citation type="journal article" date="2019" name="Nat. Ecol. Evol.">
        <title>Megaphylogeny resolves global patterns of mushroom evolution.</title>
        <authorList>
            <person name="Varga T."/>
            <person name="Krizsan K."/>
            <person name="Foldi C."/>
            <person name="Dima B."/>
            <person name="Sanchez-Garcia M."/>
            <person name="Sanchez-Ramirez S."/>
            <person name="Szollosi G.J."/>
            <person name="Szarkandi J.G."/>
            <person name="Papp V."/>
            <person name="Albert L."/>
            <person name="Andreopoulos W."/>
            <person name="Angelini C."/>
            <person name="Antonin V."/>
            <person name="Barry K.W."/>
            <person name="Bougher N.L."/>
            <person name="Buchanan P."/>
            <person name="Buyck B."/>
            <person name="Bense V."/>
            <person name="Catcheside P."/>
            <person name="Chovatia M."/>
            <person name="Cooper J."/>
            <person name="Damon W."/>
            <person name="Desjardin D."/>
            <person name="Finy P."/>
            <person name="Geml J."/>
            <person name="Haridas S."/>
            <person name="Hughes K."/>
            <person name="Justo A."/>
            <person name="Karasinski D."/>
            <person name="Kautmanova I."/>
            <person name="Kiss B."/>
            <person name="Kocsube S."/>
            <person name="Kotiranta H."/>
            <person name="LaButti K.M."/>
            <person name="Lechner B.E."/>
            <person name="Liimatainen K."/>
            <person name="Lipzen A."/>
            <person name="Lukacs Z."/>
            <person name="Mihaltcheva S."/>
            <person name="Morgado L.N."/>
            <person name="Niskanen T."/>
            <person name="Noordeloos M.E."/>
            <person name="Ohm R.A."/>
            <person name="Ortiz-Santana B."/>
            <person name="Ovrebo C."/>
            <person name="Racz N."/>
            <person name="Riley R."/>
            <person name="Savchenko A."/>
            <person name="Shiryaev A."/>
            <person name="Soop K."/>
            <person name="Spirin V."/>
            <person name="Szebenyi C."/>
            <person name="Tomsovsky M."/>
            <person name="Tulloss R.E."/>
            <person name="Uehling J."/>
            <person name="Grigoriev I.V."/>
            <person name="Vagvolgyi C."/>
            <person name="Papp T."/>
            <person name="Martin F.M."/>
            <person name="Miettinen O."/>
            <person name="Hibbett D.S."/>
            <person name="Nagy L.G."/>
        </authorList>
    </citation>
    <scope>NUCLEOTIDE SEQUENCE [LARGE SCALE GENOMIC DNA]</scope>
    <source>
        <strain evidence="1 2">FP101781</strain>
    </source>
</reference>
<proteinExistence type="predicted"/>
<evidence type="ECO:0000313" key="2">
    <source>
        <dbReference type="Proteomes" id="UP000298030"/>
    </source>
</evidence>
<comment type="caution">
    <text evidence="1">The sequence shown here is derived from an EMBL/GenBank/DDBJ whole genome shotgun (WGS) entry which is preliminary data.</text>
</comment>